<reference evidence="1 2" key="1">
    <citation type="journal article" date="2018" name="Mycol. Prog.">
        <title>Coniella lustricola, a new species from submerged detritus.</title>
        <authorList>
            <person name="Raudabaugh D.B."/>
            <person name="Iturriaga T."/>
            <person name="Carver A."/>
            <person name="Mondo S."/>
            <person name="Pangilinan J."/>
            <person name="Lipzen A."/>
            <person name="He G."/>
            <person name="Amirebrahimi M."/>
            <person name="Grigoriev I.V."/>
            <person name="Miller A.N."/>
        </authorList>
    </citation>
    <scope>NUCLEOTIDE SEQUENCE [LARGE SCALE GENOMIC DNA]</scope>
    <source>
        <strain evidence="1 2">B22-T-1</strain>
    </source>
</reference>
<dbReference type="AlphaFoldDB" id="A0A2T3A4T1"/>
<evidence type="ECO:0000313" key="1">
    <source>
        <dbReference type="EMBL" id="PSR82804.1"/>
    </source>
</evidence>
<proteinExistence type="predicted"/>
<sequence>MMKAVRSNLGMDFGVYQQAGSSRLQRRRMQNWVPSLFPSAARPPASALTLVLGQEPKGGELWALGSRMGPGYSAPQTSFMHPITELTAARGRHYIVQWLWWLAAKQVQTTGVDFKRQGGMLQHSLPTVAFAIFSDHAQSRSQYSRLLQTIWLIRIQSSGILWVLCQAKIIARPL</sequence>
<dbReference type="InParanoid" id="A0A2T3A4T1"/>
<dbReference type="Proteomes" id="UP000241462">
    <property type="component" value="Unassembled WGS sequence"/>
</dbReference>
<evidence type="ECO:0000313" key="2">
    <source>
        <dbReference type="Proteomes" id="UP000241462"/>
    </source>
</evidence>
<organism evidence="1 2">
    <name type="scientific">Coniella lustricola</name>
    <dbReference type="NCBI Taxonomy" id="2025994"/>
    <lineage>
        <taxon>Eukaryota</taxon>
        <taxon>Fungi</taxon>
        <taxon>Dikarya</taxon>
        <taxon>Ascomycota</taxon>
        <taxon>Pezizomycotina</taxon>
        <taxon>Sordariomycetes</taxon>
        <taxon>Sordariomycetidae</taxon>
        <taxon>Diaporthales</taxon>
        <taxon>Schizoparmaceae</taxon>
        <taxon>Coniella</taxon>
    </lineage>
</organism>
<protein>
    <submittedName>
        <fullName evidence="1">Uncharacterized protein</fullName>
    </submittedName>
</protein>
<name>A0A2T3A4T1_9PEZI</name>
<gene>
    <name evidence="1" type="ORF">BD289DRAFT_297422</name>
</gene>
<keyword evidence="2" id="KW-1185">Reference proteome</keyword>
<dbReference type="EMBL" id="KZ678470">
    <property type="protein sequence ID" value="PSR82804.1"/>
    <property type="molecule type" value="Genomic_DNA"/>
</dbReference>
<accession>A0A2T3A4T1</accession>